<reference evidence="2 3" key="1">
    <citation type="submission" date="2016-03" db="EMBL/GenBank/DDBJ databases">
        <title>Trachymyrmex septentrionalis WGS genome.</title>
        <authorList>
            <person name="Nygaard S."/>
            <person name="Hu H."/>
            <person name="Boomsma J."/>
            <person name="Zhang G."/>
        </authorList>
    </citation>
    <scope>NUCLEOTIDE SEQUENCE [LARGE SCALE GENOMIC DNA]</scope>
    <source>
        <strain evidence="2">Tsep2-gDNA-1</strain>
        <tissue evidence="2">Whole body</tissue>
    </source>
</reference>
<gene>
    <name evidence="2" type="ORF">ALC56_14185</name>
</gene>
<evidence type="ECO:0000313" key="2">
    <source>
        <dbReference type="EMBL" id="KYN31304.1"/>
    </source>
</evidence>
<evidence type="ECO:0000256" key="1">
    <source>
        <dbReference type="SAM" id="MobiDB-lite"/>
    </source>
</evidence>
<proteinExistence type="predicted"/>
<evidence type="ECO:0000313" key="3">
    <source>
        <dbReference type="Proteomes" id="UP000078541"/>
    </source>
</evidence>
<name>A0A195ETU8_9HYME</name>
<sequence length="519" mass="58127">MQYDKILLRNFVNEIYRQDDVDGFDFRYFPLSSMRVSSLVNGNLSLTPHGRSEAGVNGEVQNRRNSPMRCLSAGNFQAAHVLEPVRSHGEDLDVASFRLLLHLKYASPLSSMLQFNFGRPAIGGGPFRFFPRLFPVSKRGLVEPESPRLWLMAQVLKLRQLGSGLKTEARAYVGNNLRHAEVLSRVFGSPVVISFIKFLSTRVGKFLSRRKSPSNQQSHANSQIAGGREVIRGTRGMVPRAALHSGPIKFQQLPVQAGLPPRGENRLVLQSNGAHGFAPLGDTRCNVLTPRRFSFCMKLYRGVIQCRPAIFLPDGASTNGTIARQARSGKEQGAVKGAVGRGWEARERSLGCRGAGGNRRRETEHVYNVSIKCHVHKLCSTRHRMLFRIFLNNQYSDTIFRRGDSSLLVHINAEALVVDSLERIQTIIFGVDFGCPNASKHFDGSSMKWYKELAIVEVDRSRRSTIRDRWRTVPKISKFVMGQLPTGILCRQKVSQERNRLSKQEVDLPAIVALPLMPA</sequence>
<feature type="compositionally biased region" description="Polar residues" evidence="1">
    <location>
        <begin position="213"/>
        <end position="224"/>
    </location>
</feature>
<keyword evidence="3" id="KW-1185">Reference proteome</keyword>
<accession>A0A195ETU8</accession>
<dbReference type="AlphaFoldDB" id="A0A195ETU8"/>
<feature type="region of interest" description="Disordered" evidence="1">
    <location>
        <begin position="210"/>
        <end position="229"/>
    </location>
</feature>
<dbReference type="EMBL" id="KQ981979">
    <property type="protein sequence ID" value="KYN31304.1"/>
    <property type="molecule type" value="Genomic_DNA"/>
</dbReference>
<dbReference type="Proteomes" id="UP000078541">
    <property type="component" value="Unassembled WGS sequence"/>
</dbReference>
<protein>
    <submittedName>
        <fullName evidence="2">Uncharacterized protein</fullName>
    </submittedName>
</protein>
<organism evidence="2 3">
    <name type="scientific">Trachymyrmex septentrionalis</name>
    <dbReference type="NCBI Taxonomy" id="34720"/>
    <lineage>
        <taxon>Eukaryota</taxon>
        <taxon>Metazoa</taxon>
        <taxon>Ecdysozoa</taxon>
        <taxon>Arthropoda</taxon>
        <taxon>Hexapoda</taxon>
        <taxon>Insecta</taxon>
        <taxon>Pterygota</taxon>
        <taxon>Neoptera</taxon>
        <taxon>Endopterygota</taxon>
        <taxon>Hymenoptera</taxon>
        <taxon>Apocrita</taxon>
        <taxon>Aculeata</taxon>
        <taxon>Formicoidea</taxon>
        <taxon>Formicidae</taxon>
        <taxon>Myrmicinae</taxon>
        <taxon>Trachymyrmex</taxon>
    </lineage>
</organism>